<dbReference type="PANTHER" id="PTHR45654">
    <property type="entry name" value="HOMEOBOX-LEUCINE ZIPPER PROTEIN MERISTEM L1"/>
    <property type="match status" value="1"/>
</dbReference>
<reference evidence="15" key="2">
    <citation type="submission" date="2020-10" db="EMBL/GenBank/DDBJ databases">
        <authorList>
            <person name="Cooper E.A."/>
            <person name="Brenton Z.W."/>
            <person name="Flinn B.S."/>
            <person name="Jenkins J."/>
            <person name="Shu S."/>
            <person name="Flowers D."/>
            <person name="Luo F."/>
            <person name="Wang Y."/>
            <person name="Xia P."/>
            <person name="Barry K."/>
            <person name="Daum C."/>
            <person name="Lipzen A."/>
            <person name="Yoshinaga Y."/>
            <person name="Schmutz J."/>
            <person name="Saski C."/>
            <person name="Vermerris W."/>
            <person name="Kresovich S."/>
        </authorList>
    </citation>
    <scope>NUCLEOTIDE SEQUENCE</scope>
</reference>
<evidence type="ECO:0000256" key="6">
    <source>
        <dbReference type="ARBA" id="ARBA00023155"/>
    </source>
</evidence>
<evidence type="ECO:0000256" key="11">
    <source>
        <dbReference type="SAM" id="Coils"/>
    </source>
</evidence>
<accession>A0A921USD7</accession>
<dbReference type="GO" id="GO:0008289">
    <property type="term" value="F:lipid binding"/>
    <property type="evidence" value="ECO:0007669"/>
    <property type="project" value="InterPro"/>
</dbReference>
<evidence type="ECO:0000256" key="2">
    <source>
        <dbReference type="ARBA" id="ARBA00006789"/>
    </source>
</evidence>
<dbReference type="SUPFAM" id="SSF46689">
    <property type="entry name" value="Homeodomain-like"/>
    <property type="match status" value="1"/>
</dbReference>
<evidence type="ECO:0000256" key="4">
    <source>
        <dbReference type="ARBA" id="ARBA00023054"/>
    </source>
</evidence>
<evidence type="ECO:0000259" key="14">
    <source>
        <dbReference type="PROSITE" id="PS50848"/>
    </source>
</evidence>
<dbReference type="SUPFAM" id="SSF55961">
    <property type="entry name" value="Bet v1-like"/>
    <property type="match status" value="2"/>
</dbReference>
<keyword evidence="7" id="KW-0804">Transcription</keyword>
<dbReference type="InterPro" id="IPR002913">
    <property type="entry name" value="START_lipid-bd_dom"/>
</dbReference>
<comment type="subcellular location">
    <subcellularLocation>
        <location evidence="1 9 10">Nucleus</location>
    </subcellularLocation>
</comment>
<feature type="DNA-binding region" description="Homeobox" evidence="9">
    <location>
        <begin position="38"/>
        <end position="97"/>
    </location>
</feature>
<evidence type="ECO:0000256" key="7">
    <source>
        <dbReference type="ARBA" id="ARBA00023163"/>
    </source>
</evidence>
<evidence type="ECO:0000256" key="1">
    <source>
        <dbReference type="ARBA" id="ARBA00004123"/>
    </source>
</evidence>
<name>A0A921USD7_SORBI</name>
<dbReference type="Pfam" id="PF25797">
    <property type="entry name" value="PDF2_C"/>
    <property type="match status" value="1"/>
</dbReference>
<keyword evidence="5 9" id="KW-0238">DNA-binding</keyword>
<sequence length="730" mass="79849">MEKEGQQQVNAYTDKDTDYTDGEGYNNEDYTQETETAASKRQKRHTPEQIRELISAYQQNHHPDEPTRRALGEKIGLEAKQVQYWFQNQRSQMQAKAMEHNSKAAQRQNAALLAENASLRQAMLKRSCFTCGGATVPAELLAENHRLLMENARLRGDYMRATELLNQIVLQHSAAPGPAVQRPPAVVFRRPGAVVLPVDEGASKQADRDTRLRRHAEAAMDQFVMLATSGEPLWLPTPDGEALSYLGYQKKATLPMHHGGLIMEATRETGIVRAFVADLIVKLTDAKRWCEMFPDVVASVTTNGAITAGDFGSCIQLMNAELWVQSPRLHNRRINFLRYNKRVAEGQWAVMDVSVDGILGPSAGRRTTDAAAVANNTTGCRLLPSGCLIEDMGKGNDYCKITWVVHAEYDETMVPTLFRPLLRSGKAFGAHRWLASLQSQYEYLTILHSSQVPRGDKDNTVAVISSMGKRGILELAKRMMAVFYSAVSGPVTQTSTSNLYEWPASAGTDARRTDDAAVRMVTWKKPGSVADLVLSASTTVWLPNTPPQLVFQYLCDGQRRGEWDVFANGTAVAELCSVATGPLHGNAVSVLYSNVTTDGTDSKKVLMLQQACTDASRSMVVYAPVEEDFMRAVMNGGDHASVFLMPSGFAVLPDGHGRVRDAPSSSSAPIGRDNHTAGSILTMACQALLPGLSSSDKHAADRAFDDVGNLLCHVLKKIKAAVKANIVTPA</sequence>
<comment type="caution">
    <text evidence="15">The sequence shown here is derived from an EMBL/GenBank/DDBJ whole genome shotgun (WGS) entry which is preliminary data.</text>
</comment>
<keyword evidence="8 9" id="KW-0539">Nucleus</keyword>
<feature type="coiled-coil region" evidence="11">
    <location>
        <begin position="88"/>
        <end position="122"/>
    </location>
</feature>
<dbReference type="GO" id="GO:0003677">
    <property type="term" value="F:DNA binding"/>
    <property type="evidence" value="ECO:0007669"/>
    <property type="project" value="UniProtKB-UniRule"/>
</dbReference>
<dbReference type="Gene3D" id="1.10.10.60">
    <property type="entry name" value="Homeodomain-like"/>
    <property type="match status" value="1"/>
</dbReference>
<evidence type="ECO:0000259" key="13">
    <source>
        <dbReference type="PROSITE" id="PS50071"/>
    </source>
</evidence>
<gene>
    <name evidence="15" type="ORF">BDA96_02G121600</name>
</gene>
<dbReference type="SMART" id="SM00234">
    <property type="entry name" value="START"/>
    <property type="match status" value="1"/>
</dbReference>
<evidence type="ECO:0000256" key="8">
    <source>
        <dbReference type="ARBA" id="ARBA00023242"/>
    </source>
</evidence>
<comment type="similarity">
    <text evidence="2">Belongs to the HD-ZIP homeobox family. Class IV subfamily.</text>
</comment>
<evidence type="ECO:0000256" key="10">
    <source>
        <dbReference type="RuleBase" id="RU000682"/>
    </source>
</evidence>
<dbReference type="PROSITE" id="PS50071">
    <property type="entry name" value="HOMEOBOX_2"/>
    <property type="match status" value="1"/>
</dbReference>
<dbReference type="InterPro" id="IPR001356">
    <property type="entry name" value="HD"/>
</dbReference>
<evidence type="ECO:0000256" key="3">
    <source>
        <dbReference type="ARBA" id="ARBA00023015"/>
    </source>
</evidence>
<dbReference type="InterPro" id="IPR057993">
    <property type="entry name" value="HD-Zip_IV_C"/>
</dbReference>
<proteinExistence type="inferred from homology"/>
<evidence type="ECO:0000313" key="16">
    <source>
        <dbReference type="Proteomes" id="UP000807115"/>
    </source>
</evidence>
<evidence type="ECO:0000313" key="15">
    <source>
        <dbReference type="EMBL" id="KAG0542634.1"/>
    </source>
</evidence>
<feature type="region of interest" description="Disordered" evidence="12">
    <location>
        <begin position="1"/>
        <end position="47"/>
    </location>
</feature>
<dbReference type="SMART" id="SM00389">
    <property type="entry name" value="HOX"/>
    <property type="match status" value="1"/>
</dbReference>
<dbReference type="CDD" id="cd00086">
    <property type="entry name" value="homeodomain"/>
    <property type="match status" value="1"/>
</dbReference>
<feature type="domain" description="Homeobox" evidence="13">
    <location>
        <begin position="36"/>
        <end position="96"/>
    </location>
</feature>
<reference evidence="15" key="1">
    <citation type="journal article" date="2019" name="BMC Genomics">
        <title>A new reference genome for Sorghum bicolor reveals high levels of sequence similarity between sweet and grain genotypes: implications for the genetics of sugar metabolism.</title>
        <authorList>
            <person name="Cooper E.A."/>
            <person name="Brenton Z.W."/>
            <person name="Flinn B.S."/>
            <person name="Jenkins J."/>
            <person name="Shu S."/>
            <person name="Flowers D."/>
            <person name="Luo F."/>
            <person name="Wang Y."/>
            <person name="Xia P."/>
            <person name="Barry K."/>
            <person name="Daum C."/>
            <person name="Lipzen A."/>
            <person name="Yoshinaga Y."/>
            <person name="Schmutz J."/>
            <person name="Saski C."/>
            <person name="Vermerris W."/>
            <person name="Kresovich S."/>
        </authorList>
    </citation>
    <scope>NUCLEOTIDE SEQUENCE</scope>
</reference>
<dbReference type="PROSITE" id="PS50848">
    <property type="entry name" value="START"/>
    <property type="match status" value="1"/>
</dbReference>
<feature type="domain" description="START" evidence="14">
    <location>
        <begin position="205"/>
        <end position="446"/>
    </location>
</feature>
<keyword evidence="4 11" id="KW-0175">Coiled coil</keyword>
<evidence type="ECO:0000256" key="5">
    <source>
        <dbReference type="ARBA" id="ARBA00023125"/>
    </source>
</evidence>
<dbReference type="Pfam" id="PF01852">
    <property type="entry name" value="START"/>
    <property type="match status" value="1"/>
</dbReference>
<dbReference type="PANTHER" id="PTHR45654:SF110">
    <property type="entry name" value="HOMEOBOX DOMAIN-CONTAINING PROTEIN"/>
    <property type="match status" value="1"/>
</dbReference>
<dbReference type="Proteomes" id="UP000807115">
    <property type="component" value="Chromosome 2"/>
</dbReference>
<dbReference type="InterPro" id="IPR042160">
    <property type="entry name" value="HD-Zip_IV"/>
</dbReference>
<dbReference type="Pfam" id="PF00046">
    <property type="entry name" value="Homeodomain"/>
    <property type="match status" value="1"/>
</dbReference>
<keyword evidence="6 9" id="KW-0371">Homeobox</keyword>
<organism evidence="15 16">
    <name type="scientific">Sorghum bicolor</name>
    <name type="common">Sorghum</name>
    <name type="synonym">Sorghum vulgare</name>
    <dbReference type="NCBI Taxonomy" id="4558"/>
    <lineage>
        <taxon>Eukaryota</taxon>
        <taxon>Viridiplantae</taxon>
        <taxon>Streptophyta</taxon>
        <taxon>Embryophyta</taxon>
        <taxon>Tracheophyta</taxon>
        <taxon>Spermatophyta</taxon>
        <taxon>Magnoliopsida</taxon>
        <taxon>Liliopsida</taxon>
        <taxon>Poales</taxon>
        <taxon>Poaceae</taxon>
        <taxon>PACMAD clade</taxon>
        <taxon>Panicoideae</taxon>
        <taxon>Andropogonodae</taxon>
        <taxon>Andropogoneae</taxon>
        <taxon>Sorghinae</taxon>
        <taxon>Sorghum</taxon>
    </lineage>
</organism>
<dbReference type="InterPro" id="IPR009057">
    <property type="entry name" value="Homeodomain-like_sf"/>
</dbReference>
<dbReference type="EMBL" id="CM027681">
    <property type="protein sequence ID" value="KAG0542634.1"/>
    <property type="molecule type" value="Genomic_DNA"/>
</dbReference>
<dbReference type="AlphaFoldDB" id="A0A921USD7"/>
<evidence type="ECO:0000256" key="12">
    <source>
        <dbReference type="SAM" id="MobiDB-lite"/>
    </source>
</evidence>
<keyword evidence="3" id="KW-0805">Transcription regulation</keyword>
<protein>
    <submittedName>
        <fullName evidence="15">Uncharacterized protein</fullName>
    </submittedName>
</protein>
<evidence type="ECO:0000256" key="9">
    <source>
        <dbReference type="PROSITE-ProRule" id="PRU00108"/>
    </source>
</evidence>
<dbReference type="GO" id="GO:0005634">
    <property type="term" value="C:nucleus"/>
    <property type="evidence" value="ECO:0007669"/>
    <property type="project" value="UniProtKB-SubCell"/>
</dbReference>
<feature type="compositionally biased region" description="Polar residues" evidence="12">
    <location>
        <begin position="1"/>
        <end position="11"/>
    </location>
</feature>